<evidence type="ECO:0000313" key="1">
    <source>
        <dbReference type="EMBL" id="MBW5482302.1"/>
    </source>
</evidence>
<keyword evidence="2" id="KW-1185">Reference proteome</keyword>
<gene>
    <name evidence="1" type="ORF">GPJ59_10505</name>
</gene>
<evidence type="ECO:0000313" key="2">
    <source>
        <dbReference type="Proteomes" id="UP000812013"/>
    </source>
</evidence>
<protein>
    <submittedName>
        <fullName evidence="1">Uncharacterized protein</fullName>
    </submittedName>
</protein>
<comment type="caution">
    <text evidence="1">The sequence shown here is derived from an EMBL/GenBank/DDBJ whole genome shotgun (WGS) entry which is preliminary data.</text>
</comment>
<dbReference type="RefSeq" id="WP_219666273.1">
    <property type="nucleotide sequence ID" value="NZ_WTFF01000052.1"/>
</dbReference>
<organism evidence="1 2">
    <name type="scientific">Streptomyces bambusae</name>
    <dbReference type="NCBI Taxonomy" id="1550616"/>
    <lineage>
        <taxon>Bacteria</taxon>
        <taxon>Bacillati</taxon>
        <taxon>Actinomycetota</taxon>
        <taxon>Actinomycetes</taxon>
        <taxon>Kitasatosporales</taxon>
        <taxon>Streptomycetaceae</taxon>
        <taxon>Streptomyces</taxon>
    </lineage>
</organism>
<proteinExistence type="predicted"/>
<reference evidence="1 2" key="1">
    <citation type="submission" date="2019-12" db="EMBL/GenBank/DDBJ databases">
        <title>Genome sequence of Streptomyces bambusae.</title>
        <authorList>
            <person name="Bansal K."/>
            <person name="Choksket S."/>
            <person name="Korpole S."/>
            <person name="Patil P.B."/>
        </authorList>
    </citation>
    <scope>NUCLEOTIDE SEQUENCE [LARGE SCALE GENOMIC DNA]</scope>
    <source>
        <strain evidence="1 2">SK60</strain>
    </source>
</reference>
<dbReference type="EMBL" id="WTFF01000052">
    <property type="protein sequence ID" value="MBW5482302.1"/>
    <property type="molecule type" value="Genomic_DNA"/>
</dbReference>
<dbReference type="Proteomes" id="UP000812013">
    <property type="component" value="Unassembled WGS sequence"/>
</dbReference>
<name>A0ABS6Z3I8_9ACTN</name>
<accession>A0ABS6Z3I8</accession>
<sequence length="143" mass="15859">MSVETAWVEPLSSWLLGHGFSFGEEREADGFQNILLRFRRGDCEVHLTRERGEWRIGISPQGGDPVVSVNVWRCYLDGVDPDASEGPESIESELAFIYERVDDVGAAAVRDGSIGEGLLDINWIVVKARLGLDPEMPRPGGRF</sequence>